<reference evidence="2 3" key="1">
    <citation type="submission" date="2018-08" db="EMBL/GenBank/DDBJ databases">
        <title>Genome analysis of the thermophilic bacterium of the candidate phylum Aminicenantes from deep subsurface aquifer revealed its physiology and ecological role.</title>
        <authorList>
            <person name="Kadnikov V.V."/>
            <person name="Mardanov A.V."/>
            <person name="Beletsky A.V."/>
            <person name="Karnachuk O.V."/>
            <person name="Ravin N.V."/>
        </authorList>
    </citation>
    <scope>NUCLEOTIDE SEQUENCE [LARGE SCALE GENOMIC DNA]</scope>
    <source>
        <strain evidence="2">BY38</strain>
    </source>
</reference>
<dbReference type="EMBL" id="QUAH01000009">
    <property type="protein sequence ID" value="RFT15446.1"/>
    <property type="molecule type" value="Genomic_DNA"/>
</dbReference>
<dbReference type="SUPFAM" id="SSF52025">
    <property type="entry name" value="PA domain"/>
    <property type="match status" value="1"/>
</dbReference>
<dbReference type="GO" id="GO:0004177">
    <property type="term" value="F:aminopeptidase activity"/>
    <property type="evidence" value="ECO:0007669"/>
    <property type="project" value="UniProtKB-KW"/>
</dbReference>
<dbReference type="InterPro" id="IPR046450">
    <property type="entry name" value="PA_dom_sf"/>
</dbReference>
<sequence length="494" mass="54592">MNTKKRLTYLSLILVFPLTIFSWLTAAELPVRLKKAVDGIDPLLAYQLTRTMASEEFAGRLTGHEGYTRAARWAAAKFKEWGLKPLDARNGYLQPYPSPHTVIDQASMTLHLPGKTGSDGQPQLEPVELKPEKDFLPLLYSDSGEHTAGLVFAGWGISAPELNYDDYAGVEVKGKFVLCFRGTPDPARREFQSHDEHRTRMKVAREKGALGLIYIYPEAQANPNGDWLPGFMPGMITEKTADLIFKEINSTTAELKKALQVYKRPISFDLKARLSYRVSSRHFPDSTGYNIAGWVEGSDPKLKKELIIIGGHYDHCGRHLGLLFPGADDNASGSAVVMILAKAFASLNPKPKRSVMFVLFGGEELGLQGSTYFADHLPTGFDRVVAMFNFDMEGEGDGAWCGVSAEPAYLKEVIEKANREINIIRGYGVIRNIGVRSSDFAPFFLKGIPCASLGSNGPHLAYHGTGDTIYRINPEIMGSIARVSFLSVYFLADR</sequence>
<evidence type="ECO:0000259" key="1">
    <source>
        <dbReference type="Pfam" id="PF04389"/>
    </source>
</evidence>
<dbReference type="Proteomes" id="UP000257323">
    <property type="component" value="Unassembled WGS sequence"/>
</dbReference>
<evidence type="ECO:0000313" key="3">
    <source>
        <dbReference type="Proteomes" id="UP000257323"/>
    </source>
</evidence>
<dbReference type="GO" id="GO:0008235">
    <property type="term" value="F:metalloexopeptidase activity"/>
    <property type="evidence" value="ECO:0007669"/>
    <property type="project" value="InterPro"/>
</dbReference>
<keyword evidence="2" id="KW-0645">Protease</keyword>
<dbReference type="PANTHER" id="PTHR12147:SF26">
    <property type="entry name" value="PEPTIDASE M28 DOMAIN-CONTAINING PROTEIN"/>
    <property type="match status" value="1"/>
</dbReference>
<feature type="domain" description="Peptidase M28" evidence="1">
    <location>
        <begin position="290"/>
        <end position="484"/>
    </location>
</feature>
<keyword evidence="2" id="KW-0378">Hydrolase</keyword>
<keyword evidence="2" id="KW-0031">Aminopeptidase</keyword>
<organism evidence="2 3">
    <name type="scientific">Candidatus Saccharicenans subterraneus</name>
    <dbReference type="NCBI Taxonomy" id="2508984"/>
    <lineage>
        <taxon>Bacteria</taxon>
        <taxon>Candidatus Aminicenantota</taxon>
        <taxon>Candidatus Aminicenantia</taxon>
        <taxon>Candidatus Aminicenantales</taxon>
        <taxon>Candidatus Saccharicenantaceae</taxon>
        <taxon>Candidatus Saccharicenans</taxon>
    </lineage>
</organism>
<dbReference type="Gene3D" id="3.50.30.30">
    <property type="match status" value="1"/>
</dbReference>
<dbReference type="Pfam" id="PF04389">
    <property type="entry name" value="Peptidase_M28"/>
    <property type="match status" value="1"/>
</dbReference>
<dbReference type="Gene3D" id="3.40.630.10">
    <property type="entry name" value="Zn peptidases"/>
    <property type="match status" value="1"/>
</dbReference>
<dbReference type="GO" id="GO:0006508">
    <property type="term" value="P:proteolysis"/>
    <property type="evidence" value="ECO:0007669"/>
    <property type="project" value="InterPro"/>
</dbReference>
<comment type="caution">
    <text evidence="2">The sequence shown here is derived from an EMBL/GenBank/DDBJ whole genome shotgun (WGS) entry which is preliminary data.</text>
</comment>
<evidence type="ECO:0000313" key="2">
    <source>
        <dbReference type="EMBL" id="RFT15446.1"/>
    </source>
</evidence>
<protein>
    <submittedName>
        <fullName evidence="2">Aminopeptidase</fullName>
    </submittedName>
</protein>
<dbReference type="InterPro" id="IPR007484">
    <property type="entry name" value="Peptidase_M28"/>
</dbReference>
<accession>A0A3E2BLG1</accession>
<dbReference type="InterPro" id="IPR045175">
    <property type="entry name" value="M28_fam"/>
</dbReference>
<dbReference type="PANTHER" id="PTHR12147">
    <property type="entry name" value="METALLOPEPTIDASE M28 FAMILY MEMBER"/>
    <property type="match status" value="1"/>
</dbReference>
<proteinExistence type="predicted"/>
<dbReference type="AlphaFoldDB" id="A0A3E2BLG1"/>
<name>A0A3E2BLG1_9BACT</name>
<gene>
    <name evidence="2" type="ORF">OP8BY_0336</name>
</gene>
<dbReference type="SUPFAM" id="SSF53187">
    <property type="entry name" value="Zn-dependent exopeptidases"/>
    <property type="match status" value="1"/>
</dbReference>